<dbReference type="Pfam" id="PF00680">
    <property type="entry name" value="RdRP_1"/>
    <property type="match status" value="1"/>
</dbReference>
<feature type="transmembrane region" description="Helical" evidence="14">
    <location>
        <begin position="333"/>
        <end position="353"/>
    </location>
</feature>
<keyword evidence="9" id="KW-0067">ATP-binding</keyword>
<evidence type="ECO:0000256" key="6">
    <source>
        <dbReference type="ARBA" id="ARBA00022695"/>
    </source>
</evidence>
<comment type="pathway">
    <text evidence="1">Pyrimidine metabolism; CTP biosynthesis via de novo pathway; CTP from UDP: step 2/2.</text>
</comment>
<name>A0A6M3YRI4_9VIRU</name>
<dbReference type="SUPFAM" id="SSF50494">
    <property type="entry name" value="Trypsin-like serine proteases"/>
    <property type="match status" value="1"/>
</dbReference>
<dbReference type="Gene3D" id="3.40.50.880">
    <property type="match status" value="1"/>
</dbReference>
<dbReference type="GO" id="GO:0003968">
    <property type="term" value="F:RNA-directed RNA polymerase activity"/>
    <property type="evidence" value="ECO:0007669"/>
    <property type="project" value="InterPro"/>
</dbReference>
<evidence type="ECO:0000256" key="2">
    <source>
        <dbReference type="ARBA" id="ARBA00007533"/>
    </source>
</evidence>
<evidence type="ECO:0000256" key="3">
    <source>
        <dbReference type="ARBA" id="ARBA00012291"/>
    </source>
</evidence>
<dbReference type="InterPro" id="IPR027417">
    <property type="entry name" value="P-loop_NTPase"/>
</dbReference>
<evidence type="ECO:0000256" key="1">
    <source>
        <dbReference type="ARBA" id="ARBA00005171"/>
    </source>
</evidence>
<dbReference type="EMBL" id="MN917679">
    <property type="protein sequence ID" value="QJI53474.1"/>
    <property type="molecule type" value="Genomic_RNA"/>
</dbReference>
<evidence type="ECO:0000256" key="9">
    <source>
        <dbReference type="ARBA" id="ARBA00022840"/>
    </source>
</evidence>
<dbReference type="GO" id="GO:0003883">
    <property type="term" value="F:CTP synthase activity"/>
    <property type="evidence" value="ECO:0007669"/>
    <property type="project" value="UniProtKB-EC"/>
</dbReference>
<dbReference type="GO" id="GO:0005524">
    <property type="term" value="F:ATP binding"/>
    <property type="evidence" value="ECO:0007669"/>
    <property type="project" value="UniProtKB-KW"/>
</dbReference>
<evidence type="ECO:0000256" key="7">
    <source>
        <dbReference type="ARBA" id="ARBA00022741"/>
    </source>
</evidence>
<evidence type="ECO:0000256" key="11">
    <source>
        <dbReference type="ARBA" id="ARBA00022962"/>
    </source>
</evidence>
<dbReference type="InterPro" id="IPR017926">
    <property type="entry name" value="GATASE"/>
</dbReference>
<dbReference type="CDD" id="cd23169">
    <property type="entry name" value="ps-ssRNAv-Picornavirales"/>
    <property type="match status" value="1"/>
</dbReference>
<dbReference type="SUPFAM" id="SSF52949">
    <property type="entry name" value="Macro domain-like"/>
    <property type="match status" value="1"/>
</dbReference>
<keyword evidence="14" id="KW-1133">Transmembrane helix</keyword>
<proteinExistence type="inferred from homology"/>
<evidence type="ECO:0000256" key="10">
    <source>
        <dbReference type="ARBA" id="ARBA00022953"/>
    </source>
</evidence>
<evidence type="ECO:0000256" key="12">
    <source>
        <dbReference type="ARBA" id="ARBA00022975"/>
    </source>
</evidence>
<evidence type="ECO:0000256" key="8">
    <source>
        <dbReference type="ARBA" id="ARBA00022801"/>
    </source>
</evidence>
<evidence type="ECO:0000256" key="5">
    <source>
        <dbReference type="ARBA" id="ARBA00022679"/>
    </source>
</evidence>
<feature type="transmembrane region" description="Helical" evidence="14">
    <location>
        <begin position="362"/>
        <end position="384"/>
    </location>
</feature>
<dbReference type="GO" id="GO:0006351">
    <property type="term" value="P:DNA-templated transcription"/>
    <property type="evidence" value="ECO:0007669"/>
    <property type="project" value="InterPro"/>
</dbReference>
<accession>A0A6M3YRI4</accession>
<dbReference type="PROSITE" id="PS51273">
    <property type="entry name" value="GATASE_TYPE_1"/>
    <property type="match status" value="1"/>
</dbReference>
<dbReference type="UniPathway" id="UPA00159">
    <property type="reaction ID" value="UER00277"/>
</dbReference>
<dbReference type="PANTHER" id="PTHR11550:SF0">
    <property type="entry name" value="CTP SYNTHASE-RELATED"/>
    <property type="match status" value="1"/>
</dbReference>
<sequence>MVLVNCNVFPDRSKTITNMDALYSRFARHYYQVYSEGDFEADCSNLAYYNIELPDDVFPSVSTVPRDPQTKCVMSRPDDARLGMDDVVERVCLDLFANYLTWEYRESEAQAEWTPRDFHVDPDAQYEAVFPDDADWQLQVVTADWRIPGLQSMRDVRVIEGEMADLFNVYPAMRRLRLVENHPWLSIHPDTGGMRLVEFQLRDPGLVTAAWVLKGILPGGYLELIRGASVRRQFDRDLAMTPIVMVYADGVSQYIFHVGNQRLYQAVGVYFVQRVLSLRGQDAFVFVHNADYIPGQPFTARQMPQYSGFRGKMRYAKERMQDAFSVYWARQHWFSAIFNMPSFFFEFLFRLFCELFGMDSNYFFMLIGTCCAGLVGQWLLAYLAGCVLQFVVNQYMKDTVEDAKHFGGARWGKVYPQAKSFKPVWRMLDLHVQRGVRDYLEGHEWCKDIPDDYTTRDVERVLGMRLRSAKLRVTWEWPATVLMAAQWSVKGCWTGTDVEVVTAQVLLMYLGDRFPELTTDFIRGKWQDDGFAYLGQPIWEARDLGNQRSWHEQQRPEYSFETNLENRVFRMDVNLFDFVGAPMLHCVSYDMRMSQGLARGMCEQFAVLRSLRDMGSNVTLSERAARLRAWNPASLQHVVDSTTGFLSVKDEDTLIINMVTKRYASDKPTLEAFATAFETVAKVYKGLSLAIPYRLGCGRDKLCWEAVVDVIHRLAKQYDLSIIICAPQDQKDRYYESGSVDEGSVEPDPHVIPGEVVMLDREHEHVCPMCQARFSHSHVMSSLAHRPVAGQCPNENCIWYSSENDSVLIELKVEQTSTDEFKKFLKVDPQLLERVNKRVSEKTTWGSAVAATRTRVFLPDSPVLEGVDDLRYEGLIDQNSLSLIAAFTRKHIVSVCVQPNDAPSMLSAYSKKCPYGHTFFGWRSKNCLITPAHTLSRGRQVVAWQKETEKLFAYEVVYLDTEADLAVSKAIVPSKYSGSAKNALSYPEVAPCILSYLPRRSEYGDATKPFEAYQYLPDTSIIAPVRFTYVGRVCSVTQTVLGKEDVMVTQLLNNTTTGPGDCGAPLFVSNPRAPQKLVGMHHVGTSTVSYSALVYREKISALLDRVPLEVPGVLQAADGRVTVVTGGVCSSLGKGQIAASIAKLKARDCRVTVMKVDPYLNVSAGDLSPDEHGEGYVLKDGSVVDLDFGTYERVANVVCDERCAVTTGKLMSYVAAQNVSGRTRQVSMLADELVRRVESVLTDYDHLVIEVGGTVGEDEAVLYKTALRQILTRWAGLHVHVTYVVRDSVLGGDKTKPAQLSVAAADGVFPVGLVVVRSVSDLDAHVVRKVVNSHENVVIPHLQDLRCVESILSQSAMFGAAVVAPSVVSVNGVVRVAIVGKYSCDDAYHSLIVQIQDAASRCGRRAHVVCVNSERFEKDPRELVLLTSYHSVVLPGGYGARGFDGMVQVAQFCLDRKIRLLGVCFGFQAMCVAVNPGCSVVECDESKLSVTVKRECERAGEVALSIPRFAIESVRFRHSYAVPESTPLKGLVVEAVLDGDVVCVTAENAVGCQFHPEFGTGCGGVFAWLVSGNLNVPRFQATTLKSLEELVDRRSPICTDTVFDRTAQLVDFDASNLEFLGSGYVLPVGRLVNPANGKPHIEWPTAVQQRGGDLVEGKARVKHRTLFHGVFGVDRRPSVLSPRDPRIKSLDHIPFDGLGNRNLLVHQTNLYRQIDDKKIDLKMLADITDQIVDYMLTVVGNADIGFADVFEAVAGDPDTAHAEPMNLNSSNGLPWSLMGAKSGHDMFGVENGELHIKDDVAVQCLQAAQEKLELAREGVRTFSVWKNCLKDELRPSAKIEEPKSRLFVAAPRTVTIAFRSLFYRFKAVWTLMRDSLFHAVGINVKSYEWARVRYCLAQHPHIFDVDFEAFDKRELTPFIWAAGKIVCDVIELVTGDGWYEARLTLWEEIIYTLCVSYSTVFMKLNGNPSGNPMTTVLNCIVHLLYFVYCFFKLVAPSFVLFCSMVWFTCFGDDGVYSVSDACWARFNFESCRDILLDIGQVVTPGVKTKDLSHMQHELELDEVSFLKRKFWCYGKNQHIVLAPLEKVSIEATMEWSAIPCGDTLSWVVTLRECLLEAACWGQNYYDVFRRKLQRALMAIPAHNSWFARALAPSLTLNWAQAIALYATRYTGCLHGDRNILKNIELFNVSVGEYSDYAE</sequence>
<keyword evidence="11" id="KW-0315">Glutamine amidotransferase</keyword>
<organism evidence="16">
    <name type="scientific">Riboviria sp</name>
    <dbReference type="NCBI Taxonomy" id="2585031"/>
    <lineage>
        <taxon>Viruses</taxon>
        <taxon>Riboviria</taxon>
    </lineage>
</organism>
<evidence type="ECO:0000256" key="4">
    <source>
        <dbReference type="ARBA" id="ARBA00022598"/>
    </source>
</evidence>
<dbReference type="Pfam" id="PF00117">
    <property type="entry name" value="GATase"/>
    <property type="match status" value="1"/>
</dbReference>
<evidence type="ECO:0000256" key="14">
    <source>
        <dbReference type="SAM" id="Phobius"/>
    </source>
</evidence>
<dbReference type="InterPro" id="IPR004468">
    <property type="entry name" value="CTP_synthase"/>
</dbReference>
<dbReference type="GO" id="GO:0019856">
    <property type="term" value="P:pyrimidine nucleobase biosynthetic process"/>
    <property type="evidence" value="ECO:0007669"/>
    <property type="project" value="TreeGrafter"/>
</dbReference>
<dbReference type="InterPro" id="IPR043502">
    <property type="entry name" value="DNA/RNA_pol_sf"/>
</dbReference>
<dbReference type="Pfam" id="PF06418">
    <property type="entry name" value="CTP_synth_N"/>
    <property type="match status" value="1"/>
</dbReference>
<dbReference type="Gene3D" id="1.20.960.20">
    <property type="match status" value="1"/>
</dbReference>
<dbReference type="EC" id="6.3.4.2" evidence="3"/>
<dbReference type="Gene3D" id="3.30.70.270">
    <property type="match status" value="1"/>
</dbReference>
<dbReference type="Gene3D" id="3.40.220.10">
    <property type="entry name" value="Leucine Aminopeptidase, subunit E, domain 1"/>
    <property type="match status" value="1"/>
</dbReference>
<dbReference type="InterPro" id="IPR043472">
    <property type="entry name" value="Macro_dom-like"/>
</dbReference>
<reference evidence="16" key="1">
    <citation type="submission" date="2020-01" db="EMBL/GenBank/DDBJ databases">
        <title>Viral genomes from wild and zoo birds in China.</title>
        <authorList>
            <person name="Zhao M."/>
            <person name="Shan L.T."/>
            <person name="Yang X.S."/>
            <person name="Zhang W."/>
        </authorList>
    </citation>
    <scope>NUCLEOTIDE SEQUENCE</scope>
    <source>
        <strain evidence="16">Nut157shi3</strain>
    </source>
</reference>
<dbReference type="InterPro" id="IPR029062">
    <property type="entry name" value="Class_I_gatase-like"/>
</dbReference>
<keyword evidence="4" id="KW-0436">Ligase</keyword>
<dbReference type="InterPro" id="IPR043128">
    <property type="entry name" value="Rev_trsase/Diguanyl_cyclase"/>
</dbReference>
<dbReference type="Gene3D" id="3.40.50.300">
    <property type="entry name" value="P-loop containing nucleotide triphosphate hydrolases"/>
    <property type="match status" value="1"/>
</dbReference>
<keyword evidence="6" id="KW-0548">Nucleotidyltransferase</keyword>
<keyword evidence="12" id="KW-0665">Pyrimidine biosynthesis</keyword>
<dbReference type="GO" id="GO:0044210">
    <property type="term" value="P:'de novo' CTP biosynthetic process"/>
    <property type="evidence" value="ECO:0007669"/>
    <property type="project" value="UniProtKB-UniPathway"/>
</dbReference>
<dbReference type="SUPFAM" id="SSF52317">
    <property type="entry name" value="Class I glutamine amidotransferase-like"/>
    <property type="match status" value="1"/>
</dbReference>
<dbReference type="SUPFAM" id="SSF52540">
    <property type="entry name" value="P-loop containing nucleoside triphosphate hydrolases"/>
    <property type="match status" value="1"/>
</dbReference>
<dbReference type="InterPro" id="IPR017456">
    <property type="entry name" value="CTP_synthase_N"/>
</dbReference>
<keyword evidence="8" id="KW-0378">Hydrolase</keyword>
<feature type="domain" description="RdRp catalytic" evidence="15">
    <location>
        <begin position="1900"/>
        <end position="2026"/>
    </location>
</feature>
<keyword evidence="7" id="KW-0547">Nucleotide-binding</keyword>
<keyword evidence="10" id="KW-0693">Viral RNA replication</keyword>
<dbReference type="GO" id="GO:0042802">
    <property type="term" value="F:identical protein binding"/>
    <property type="evidence" value="ECO:0007669"/>
    <property type="project" value="TreeGrafter"/>
</dbReference>
<evidence type="ECO:0000313" key="16">
    <source>
        <dbReference type="EMBL" id="QJI53474.1"/>
    </source>
</evidence>
<dbReference type="GO" id="GO:0003723">
    <property type="term" value="F:RNA binding"/>
    <property type="evidence" value="ECO:0007669"/>
    <property type="project" value="InterPro"/>
</dbReference>
<keyword evidence="5" id="KW-0808">Transferase</keyword>
<protein>
    <recommendedName>
        <fullName evidence="3">CTP synthase (glutamine hydrolyzing)</fullName>
        <ecNumber evidence="3">6.3.4.2</ecNumber>
    </recommendedName>
</protein>
<dbReference type="PANTHER" id="PTHR11550">
    <property type="entry name" value="CTP SYNTHASE"/>
    <property type="match status" value="1"/>
</dbReference>
<keyword evidence="14" id="KW-0472">Membrane</keyword>
<evidence type="ECO:0000259" key="15">
    <source>
        <dbReference type="PROSITE" id="PS50507"/>
    </source>
</evidence>
<keyword evidence="14" id="KW-0812">Transmembrane</keyword>
<evidence type="ECO:0000256" key="13">
    <source>
        <dbReference type="ARBA" id="ARBA00047781"/>
    </source>
</evidence>
<comment type="similarity">
    <text evidence="2">Belongs to the CTP synthase family.</text>
</comment>
<dbReference type="PROSITE" id="PS50507">
    <property type="entry name" value="RDRP_SSRNA_POS"/>
    <property type="match status" value="1"/>
</dbReference>
<comment type="catalytic activity">
    <reaction evidence="13">
        <text>UTP + L-glutamine + ATP + H2O = CTP + L-glutamate + ADP + phosphate + 2 H(+)</text>
        <dbReference type="Rhea" id="RHEA:26426"/>
        <dbReference type="ChEBI" id="CHEBI:15377"/>
        <dbReference type="ChEBI" id="CHEBI:15378"/>
        <dbReference type="ChEBI" id="CHEBI:29985"/>
        <dbReference type="ChEBI" id="CHEBI:30616"/>
        <dbReference type="ChEBI" id="CHEBI:37563"/>
        <dbReference type="ChEBI" id="CHEBI:43474"/>
        <dbReference type="ChEBI" id="CHEBI:46398"/>
        <dbReference type="ChEBI" id="CHEBI:58359"/>
        <dbReference type="ChEBI" id="CHEBI:456216"/>
        <dbReference type="EC" id="6.3.4.2"/>
    </reaction>
</comment>
<dbReference type="InterPro" id="IPR009003">
    <property type="entry name" value="Peptidase_S1_PA"/>
</dbReference>
<dbReference type="InterPro" id="IPR007094">
    <property type="entry name" value="RNA-dir_pol_PSvirus"/>
</dbReference>
<dbReference type="InterPro" id="IPR001205">
    <property type="entry name" value="RNA-dir_pol_C"/>
</dbReference>
<dbReference type="GO" id="GO:0016787">
    <property type="term" value="F:hydrolase activity"/>
    <property type="evidence" value="ECO:0007669"/>
    <property type="project" value="UniProtKB-KW"/>
</dbReference>
<dbReference type="GO" id="GO:0039694">
    <property type="term" value="P:viral RNA genome replication"/>
    <property type="evidence" value="ECO:0007669"/>
    <property type="project" value="InterPro"/>
</dbReference>
<dbReference type="SUPFAM" id="SSF56672">
    <property type="entry name" value="DNA/RNA polymerases"/>
    <property type="match status" value="1"/>
</dbReference>